<dbReference type="InterPro" id="IPR050483">
    <property type="entry name" value="CoA-transferase_III_domain"/>
</dbReference>
<keyword evidence="1 3" id="KW-0808">Transferase</keyword>
<dbReference type="Pfam" id="PF02515">
    <property type="entry name" value="CoA_transf_3"/>
    <property type="match status" value="1"/>
</dbReference>
<gene>
    <name evidence="3" type="ORF">L602_001100000140</name>
</gene>
<dbReference type="GO" id="GO:0008410">
    <property type="term" value="F:CoA-transferase activity"/>
    <property type="evidence" value="ECO:0007669"/>
    <property type="project" value="TreeGrafter"/>
</dbReference>
<dbReference type="Gene3D" id="3.30.1540.10">
    <property type="entry name" value="formyl-coa transferase, domain 3"/>
    <property type="match status" value="1"/>
</dbReference>
<dbReference type="SUPFAM" id="SSF89796">
    <property type="entry name" value="CoA-transferase family III (CaiB/BaiF)"/>
    <property type="match status" value="1"/>
</dbReference>
<proteinExistence type="predicted"/>
<evidence type="ECO:0000313" key="4">
    <source>
        <dbReference type="Proteomes" id="UP000318141"/>
    </source>
</evidence>
<dbReference type="PANTHER" id="PTHR48207">
    <property type="entry name" value="SUCCINATE--HYDROXYMETHYLGLUTARATE COA-TRANSFERASE"/>
    <property type="match status" value="1"/>
</dbReference>
<name>A0A562BTQ6_9BURK</name>
<accession>A0A562BTQ6</accession>
<evidence type="ECO:0000256" key="2">
    <source>
        <dbReference type="SAM" id="MobiDB-lite"/>
    </source>
</evidence>
<dbReference type="EMBL" id="VLJN01000003">
    <property type="protein sequence ID" value="TWG88582.1"/>
    <property type="molecule type" value="Genomic_DNA"/>
</dbReference>
<dbReference type="InterPro" id="IPR023606">
    <property type="entry name" value="CoA-Trfase_III_dom_1_sf"/>
</dbReference>
<sequence length="388" mass="40909">MAEADNIGTTGGALAGLRVVDASRVLAGPFCGQILGDHGADVIKIESPEGDECRGFGPPFVDGASAYFRAVNRNKRSMVLDMNREADREVFWRFVATADVLIENFKASTLKTWGIADPASITERFPSLIHCRITGFGDDGPLGRLPGYDAAVQAMAGLISINGEAGGNPVRLGVPVVDLTTGMNAAMAVLLALNARHRTGRGQLADVSLYDCAVSVAHPFLANFLASGVTPKPTGNGHPNIVPYDVYQTATCPLFVAVANDRLFGRLCEALGIGDLAADERFATNRQRVNHRDALNAALSKAFAAVDGESFGKQLLARNVPAAPILTIAEVAQAPHTAHRQMVVKKDDYVGPGIPIKLMGTPASVRTGPPALGSLKATGEDVESIWTE</sequence>
<evidence type="ECO:0000313" key="3">
    <source>
        <dbReference type="EMBL" id="TWG88582.1"/>
    </source>
</evidence>
<organism evidence="3 4">
    <name type="scientific">Cupriavidus gilardii J11</name>
    <dbReference type="NCBI Taxonomy" id="936133"/>
    <lineage>
        <taxon>Bacteria</taxon>
        <taxon>Pseudomonadati</taxon>
        <taxon>Pseudomonadota</taxon>
        <taxon>Betaproteobacteria</taxon>
        <taxon>Burkholderiales</taxon>
        <taxon>Burkholderiaceae</taxon>
        <taxon>Cupriavidus</taxon>
    </lineage>
</organism>
<dbReference type="OrthoDB" id="5294844at2"/>
<feature type="region of interest" description="Disordered" evidence="2">
    <location>
        <begin position="367"/>
        <end position="388"/>
    </location>
</feature>
<dbReference type="AlphaFoldDB" id="A0A562BTQ6"/>
<dbReference type="InterPro" id="IPR044855">
    <property type="entry name" value="CoA-Trfase_III_dom3_sf"/>
</dbReference>
<dbReference type="PANTHER" id="PTHR48207:SF3">
    <property type="entry name" value="SUCCINATE--HYDROXYMETHYLGLUTARATE COA-TRANSFERASE"/>
    <property type="match status" value="1"/>
</dbReference>
<reference evidence="3 4" key="1">
    <citation type="submission" date="2019-07" db="EMBL/GenBank/DDBJ databases">
        <title>Genome sequencing of lignin-degrading bacterial isolates.</title>
        <authorList>
            <person name="Gladden J."/>
        </authorList>
    </citation>
    <scope>NUCLEOTIDE SEQUENCE [LARGE SCALE GENOMIC DNA]</scope>
    <source>
        <strain evidence="3 4">J11</strain>
    </source>
</reference>
<dbReference type="Proteomes" id="UP000318141">
    <property type="component" value="Unassembled WGS sequence"/>
</dbReference>
<dbReference type="Gene3D" id="3.40.50.10540">
    <property type="entry name" value="Crotonobetainyl-coa:carnitine coa-transferase, domain 1"/>
    <property type="match status" value="1"/>
</dbReference>
<keyword evidence="4" id="KW-1185">Reference proteome</keyword>
<evidence type="ECO:0000256" key="1">
    <source>
        <dbReference type="ARBA" id="ARBA00022679"/>
    </source>
</evidence>
<dbReference type="InterPro" id="IPR003673">
    <property type="entry name" value="CoA-Trfase_fam_III"/>
</dbReference>
<protein>
    <submittedName>
        <fullName evidence="3">Crotonobetainyl-CoA:carnitine CoA-transferase CaiB-like acyl-CoA transferase</fullName>
    </submittedName>
</protein>
<comment type="caution">
    <text evidence="3">The sequence shown here is derived from an EMBL/GenBank/DDBJ whole genome shotgun (WGS) entry which is preliminary data.</text>
</comment>